<dbReference type="AlphaFoldDB" id="A0A2C5ZFN3"/>
<accession>A0A2C5ZFN3</accession>
<feature type="domain" description="Cyanophage baseplate Pam3 plug gp18" evidence="1">
    <location>
        <begin position="17"/>
        <end position="102"/>
    </location>
</feature>
<protein>
    <recommendedName>
        <fullName evidence="1">Cyanophage baseplate Pam3 plug gp18 domain-containing protein</fullName>
    </recommendedName>
</protein>
<name>A0A2C5ZFN3_FUSNP</name>
<dbReference type="Pfam" id="PF22479">
    <property type="entry name" value="Pam3_gp18"/>
    <property type="match status" value="1"/>
</dbReference>
<evidence type="ECO:0000259" key="1">
    <source>
        <dbReference type="Pfam" id="PF22479"/>
    </source>
</evidence>
<dbReference type="InterPro" id="IPR054252">
    <property type="entry name" value="Pam3_gp18"/>
</dbReference>
<evidence type="ECO:0000313" key="3">
    <source>
        <dbReference type="Proteomes" id="UP000225199"/>
    </source>
</evidence>
<sequence>MKALEIDVEGIEQNGIIADIGSNLKLDLIYNNVDSYIYVSILDSDENRITGFFRLVPDINFLSLVRIEKIQQLRCIKINDFAEERDKITPQNLNKDYKFFLIGDDNG</sequence>
<proteinExistence type="predicted"/>
<gene>
    <name evidence="2" type="ORF">CA840_09445</name>
</gene>
<reference evidence="2 3" key="1">
    <citation type="submission" date="2017-06" db="EMBL/GenBank/DDBJ databases">
        <title>Draft genome sequence of Fusobacterium nucleatum subsp. polymorphum KCOM 1002 (=ChDC F175).</title>
        <authorList>
            <person name="Kook J.-K."/>
            <person name="Park S.-N."/>
            <person name="Lim Y.K."/>
            <person name="Roh H."/>
        </authorList>
    </citation>
    <scope>NUCLEOTIDE SEQUENCE [LARGE SCALE GENOMIC DNA]</scope>
    <source>
        <strain evidence="3">KCOM 1002 (ChDC F175)</strain>
    </source>
</reference>
<comment type="caution">
    <text evidence="2">The sequence shown here is derived from an EMBL/GenBank/DDBJ whole genome shotgun (WGS) entry which is preliminary data.</text>
</comment>
<organism evidence="2 3">
    <name type="scientific">Fusobacterium nucleatum subsp. polymorphum</name>
    <name type="common">Fusobacterium polymorphum</name>
    <dbReference type="NCBI Taxonomy" id="76857"/>
    <lineage>
        <taxon>Bacteria</taxon>
        <taxon>Fusobacteriati</taxon>
        <taxon>Fusobacteriota</taxon>
        <taxon>Fusobacteriia</taxon>
        <taxon>Fusobacteriales</taxon>
        <taxon>Fusobacteriaceae</taxon>
        <taxon>Fusobacterium</taxon>
    </lineage>
</organism>
<dbReference type="EMBL" id="NIRJ01000001">
    <property type="protein sequence ID" value="PHH98219.1"/>
    <property type="molecule type" value="Genomic_DNA"/>
</dbReference>
<dbReference type="Proteomes" id="UP000225199">
    <property type="component" value="Unassembled WGS sequence"/>
</dbReference>
<evidence type="ECO:0000313" key="2">
    <source>
        <dbReference type="EMBL" id="PHH98219.1"/>
    </source>
</evidence>